<evidence type="ECO:0000256" key="2">
    <source>
        <dbReference type="SAM" id="MobiDB-lite"/>
    </source>
</evidence>
<dbReference type="AlphaFoldDB" id="A0AAE4FS45"/>
<dbReference type="Gene3D" id="3.20.20.80">
    <property type="entry name" value="Glycosidases"/>
    <property type="match status" value="1"/>
</dbReference>
<evidence type="ECO:0000259" key="3">
    <source>
        <dbReference type="Pfam" id="PF02638"/>
    </source>
</evidence>
<dbReference type="InterPro" id="IPR017853">
    <property type="entry name" value="GH"/>
</dbReference>
<keyword evidence="4" id="KW-0378">Hydrolase</keyword>
<keyword evidence="5" id="KW-1185">Reference proteome</keyword>
<dbReference type="PANTHER" id="PTHR43405:SF1">
    <property type="entry name" value="GLYCOSYL HYDROLASE DIGH"/>
    <property type="match status" value="1"/>
</dbReference>
<proteinExistence type="predicted"/>
<reference evidence="5" key="1">
    <citation type="submission" date="2023-07" db="EMBL/GenBank/DDBJ databases">
        <authorList>
            <person name="Luz R."/>
            <person name="Cordeiro R."/>
            <person name="Fonseca A."/>
            <person name="Goncalves V."/>
        </authorList>
    </citation>
    <scope>NUCLEOTIDE SEQUENCE [LARGE SCALE GENOMIC DNA]</scope>
    <source>
        <strain evidence="5">BACA0444</strain>
    </source>
</reference>
<dbReference type="InterPro" id="IPR052177">
    <property type="entry name" value="Divisome_Glycosyl_Hydrolase"/>
</dbReference>
<dbReference type="SUPFAM" id="SSF51445">
    <property type="entry name" value="(Trans)glycosidases"/>
    <property type="match status" value="1"/>
</dbReference>
<dbReference type="GO" id="GO:0016787">
    <property type="term" value="F:hydrolase activity"/>
    <property type="evidence" value="ECO:0007669"/>
    <property type="project" value="UniProtKB-KW"/>
</dbReference>
<evidence type="ECO:0000313" key="4">
    <source>
        <dbReference type="EMBL" id="MDS3859926.1"/>
    </source>
</evidence>
<evidence type="ECO:0000256" key="1">
    <source>
        <dbReference type="ARBA" id="ARBA00022729"/>
    </source>
</evidence>
<dbReference type="EMBL" id="JAVMIP010000002">
    <property type="protein sequence ID" value="MDS3859926.1"/>
    <property type="molecule type" value="Genomic_DNA"/>
</dbReference>
<dbReference type="InterPro" id="IPR003790">
    <property type="entry name" value="GHL10"/>
</dbReference>
<name>A0AAE4FS45_9CYAN</name>
<feature type="domain" description="Glycosyl hydrolase-like 10" evidence="3">
    <location>
        <begin position="65"/>
        <end position="364"/>
    </location>
</feature>
<sequence length="439" mass="49228">MTQSRWRKLAYWLSLGLGVVLAWGILSPVLAQSPIKVVDPLDHPDSIYVQPAAPASPTPRVSEPEIRGVWLTTNDTRMLRDRPSLTQAMAQLADLNFNTVYPVIWNSGYVTYPSPVAQRHNIQPFVIRGIQDNYDILAEVINQAHCQGLLAIPWFEFGFMAPETSELVLQHPNWVTQRRDGTKTWVGAAGEVVWLNPFHPEVQKFMTDLVVEAISQYDVDGIQFDDHMSLPNEFGYDPYTVALYKQETKKDPPAHPQATDWVKWRADKITAFMKQLNQAIQARKPKIIVSVSPNPYPSAYNSSLQDWVAWINQDIVDELIVQIYRPTLEAFLEQIARPELQAAKQKIPTAVGILSGLRTNLTPLSLVKAKVTAAQTDGLGVAFFYYESLWNNGPEPPEIRQAGLQSLFAWPATRSRRAQCSPETITPASSPPPAPIIAN</sequence>
<protein>
    <submittedName>
        <fullName evidence="4">Glycoside hydrolase family 10 protein</fullName>
    </submittedName>
</protein>
<dbReference type="Proteomes" id="UP001268256">
    <property type="component" value="Unassembled WGS sequence"/>
</dbReference>
<keyword evidence="1" id="KW-0732">Signal</keyword>
<dbReference type="RefSeq" id="WP_322877219.1">
    <property type="nucleotide sequence ID" value="NZ_JAVMIP010000002.1"/>
</dbReference>
<feature type="compositionally biased region" description="Pro residues" evidence="2">
    <location>
        <begin position="429"/>
        <end position="439"/>
    </location>
</feature>
<organism evidence="4 5">
    <name type="scientific">Pseudocalidococcus azoricus BACA0444</name>
    <dbReference type="NCBI Taxonomy" id="2918990"/>
    <lineage>
        <taxon>Bacteria</taxon>
        <taxon>Bacillati</taxon>
        <taxon>Cyanobacteriota</taxon>
        <taxon>Cyanophyceae</taxon>
        <taxon>Acaryochloridales</taxon>
        <taxon>Thermosynechococcaceae</taxon>
        <taxon>Pseudocalidococcus</taxon>
        <taxon>Pseudocalidococcus azoricus</taxon>
    </lineage>
</organism>
<comment type="caution">
    <text evidence="4">The sequence shown here is derived from an EMBL/GenBank/DDBJ whole genome shotgun (WGS) entry which is preliminary data.</text>
</comment>
<evidence type="ECO:0000313" key="5">
    <source>
        <dbReference type="Proteomes" id="UP001268256"/>
    </source>
</evidence>
<accession>A0AAE4FS45</accession>
<gene>
    <name evidence="4" type="ORF">RIF25_03800</name>
</gene>
<feature type="region of interest" description="Disordered" evidence="2">
    <location>
        <begin position="418"/>
        <end position="439"/>
    </location>
</feature>
<dbReference type="PANTHER" id="PTHR43405">
    <property type="entry name" value="GLYCOSYL HYDROLASE DIGH"/>
    <property type="match status" value="1"/>
</dbReference>
<dbReference type="Pfam" id="PF02638">
    <property type="entry name" value="GHL10"/>
    <property type="match status" value="1"/>
</dbReference>